<protein>
    <submittedName>
        <fullName evidence="1">Acylneuraminate cytidylyltransferase family protein</fullName>
    </submittedName>
</protein>
<dbReference type="Gene3D" id="3.90.550.10">
    <property type="entry name" value="Spore Coat Polysaccharide Biosynthesis Protein SpsA, Chain A"/>
    <property type="match status" value="1"/>
</dbReference>
<dbReference type="GO" id="GO:0008781">
    <property type="term" value="F:N-acylneuraminate cytidylyltransferase activity"/>
    <property type="evidence" value="ECO:0007669"/>
    <property type="project" value="TreeGrafter"/>
</dbReference>
<dbReference type="PANTHER" id="PTHR21485">
    <property type="entry name" value="HAD SUPERFAMILY MEMBERS CMAS AND KDSC"/>
    <property type="match status" value="1"/>
</dbReference>
<accession>A0A5D8QBR6</accession>
<keyword evidence="1" id="KW-0548">Nucleotidyltransferase</keyword>
<organism evidence="1 2">
    <name type="scientific">Calorimonas adulescens</name>
    <dbReference type="NCBI Taxonomy" id="2606906"/>
    <lineage>
        <taxon>Bacteria</taxon>
        <taxon>Bacillati</taxon>
        <taxon>Bacillota</taxon>
        <taxon>Clostridia</taxon>
        <taxon>Thermoanaerobacterales</taxon>
        <taxon>Thermoanaerobacteraceae</taxon>
        <taxon>Calorimonas</taxon>
    </lineage>
</organism>
<dbReference type="InterPro" id="IPR003329">
    <property type="entry name" value="Cytidylyl_trans"/>
</dbReference>
<dbReference type="PANTHER" id="PTHR21485:SF6">
    <property type="entry name" value="N-ACYLNEURAMINATE CYTIDYLYLTRANSFERASE-RELATED"/>
    <property type="match status" value="1"/>
</dbReference>
<comment type="caution">
    <text evidence="1">The sequence shown here is derived from an EMBL/GenBank/DDBJ whole genome shotgun (WGS) entry which is preliminary data.</text>
</comment>
<dbReference type="EMBL" id="VTPS01000008">
    <property type="protein sequence ID" value="TZE82175.1"/>
    <property type="molecule type" value="Genomic_DNA"/>
</dbReference>
<dbReference type="InterPro" id="IPR050793">
    <property type="entry name" value="CMP-NeuNAc_synthase"/>
</dbReference>
<reference evidence="1 2" key="1">
    <citation type="submission" date="2019-08" db="EMBL/GenBank/DDBJ databases">
        <title>Calorimonas adulescens gen. nov., sp. nov., an anaerobic thermophilic bacterium from Sakhalin hot spring.</title>
        <authorList>
            <person name="Khomyakova M.A."/>
            <person name="Merkel A.Y."/>
            <person name="Novikov A."/>
            <person name="Bonch-Osmolovskaya E.A."/>
            <person name="Slobodkin A.I."/>
        </authorList>
    </citation>
    <scope>NUCLEOTIDE SEQUENCE [LARGE SCALE GENOMIC DNA]</scope>
    <source>
        <strain evidence="1 2">A05MB</strain>
    </source>
</reference>
<gene>
    <name evidence="1" type="ORF">FWJ32_06705</name>
</gene>
<dbReference type="Pfam" id="PF02348">
    <property type="entry name" value="CTP_transf_3"/>
    <property type="match status" value="1"/>
</dbReference>
<dbReference type="RefSeq" id="WP_149545192.1">
    <property type="nucleotide sequence ID" value="NZ_VTPS01000008.1"/>
</dbReference>
<dbReference type="SUPFAM" id="SSF53448">
    <property type="entry name" value="Nucleotide-diphospho-sugar transferases"/>
    <property type="match status" value="1"/>
</dbReference>
<dbReference type="AlphaFoldDB" id="A0A5D8QBR6"/>
<evidence type="ECO:0000313" key="1">
    <source>
        <dbReference type="EMBL" id="TZE82175.1"/>
    </source>
</evidence>
<dbReference type="InterPro" id="IPR029044">
    <property type="entry name" value="Nucleotide-diphossugar_trans"/>
</dbReference>
<keyword evidence="2" id="KW-1185">Reference proteome</keyword>
<proteinExistence type="predicted"/>
<dbReference type="CDD" id="cd02513">
    <property type="entry name" value="CMP-NeuAc_Synthase"/>
    <property type="match status" value="1"/>
</dbReference>
<keyword evidence="1" id="KW-0808">Transferase</keyword>
<sequence length="237" mass="27148">MYNGQTILALIPARGGSKGIPRKNLRHLSGKPLISYAIEAALQAGFFDKIIVSTDDINIADVSKKYGAEVPFIRPEVLATDEAKGIDVVLHAMRWLEDHNEKFDLLMLLQPTSPLRNSEDIKNALNLFFEKNADAIVSVCEAEHSPLWMNTLREDLCMKDFIDKEVLDKNRQELKTYYRLNGAIYLAKWDYIKQCNSFYGDKTYAYIMPKERSVDVDDELDLKFAEFLMKTKDISVK</sequence>
<name>A0A5D8QBR6_9THEO</name>
<dbReference type="Proteomes" id="UP000322976">
    <property type="component" value="Unassembled WGS sequence"/>
</dbReference>
<evidence type="ECO:0000313" key="2">
    <source>
        <dbReference type="Proteomes" id="UP000322976"/>
    </source>
</evidence>